<evidence type="ECO:0000256" key="1">
    <source>
        <dbReference type="ARBA" id="ARBA00022448"/>
    </source>
</evidence>
<keyword evidence="3" id="KW-0479">Metal-binding</keyword>
<dbReference type="GO" id="GO:0020037">
    <property type="term" value="F:heme binding"/>
    <property type="evidence" value="ECO:0007669"/>
    <property type="project" value="InterPro"/>
</dbReference>
<dbReference type="InterPro" id="IPR009050">
    <property type="entry name" value="Globin-like_sf"/>
</dbReference>
<evidence type="ECO:0000313" key="5">
    <source>
        <dbReference type="EMBL" id="VAV98142.1"/>
    </source>
</evidence>
<dbReference type="AlphaFoldDB" id="A0A3B0S2W7"/>
<dbReference type="GO" id="GO:0019825">
    <property type="term" value="F:oxygen binding"/>
    <property type="evidence" value="ECO:0007669"/>
    <property type="project" value="InterPro"/>
</dbReference>
<dbReference type="InterPro" id="IPR001486">
    <property type="entry name" value="Hemoglobin_trunc"/>
</dbReference>
<protein>
    <submittedName>
        <fullName evidence="5">Cyanoglobin Hemoglobin-like protein HbN</fullName>
    </submittedName>
</protein>
<dbReference type="InterPro" id="IPR012292">
    <property type="entry name" value="Globin/Proto"/>
</dbReference>
<dbReference type="Pfam" id="PF01152">
    <property type="entry name" value="Bac_globin"/>
    <property type="match status" value="1"/>
</dbReference>
<proteinExistence type="predicted"/>
<reference evidence="5" key="1">
    <citation type="submission" date="2018-06" db="EMBL/GenBank/DDBJ databases">
        <authorList>
            <person name="Zhirakovskaya E."/>
        </authorList>
    </citation>
    <scope>NUCLEOTIDE SEQUENCE</scope>
</reference>
<evidence type="ECO:0000256" key="4">
    <source>
        <dbReference type="ARBA" id="ARBA00023004"/>
    </source>
</evidence>
<organism evidence="5">
    <name type="scientific">hydrothermal vent metagenome</name>
    <dbReference type="NCBI Taxonomy" id="652676"/>
    <lineage>
        <taxon>unclassified sequences</taxon>
        <taxon>metagenomes</taxon>
        <taxon>ecological metagenomes</taxon>
    </lineage>
</organism>
<keyword evidence="2" id="KW-0349">Heme</keyword>
<dbReference type="SUPFAM" id="SSF46458">
    <property type="entry name" value="Globin-like"/>
    <property type="match status" value="1"/>
</dbReference>
<keyword evidence="1" id="KW-0813">Transport</keyword>
<evidence type="ECO:0000256" key="3">
    <source>
        <dbReference type="ARBA" id="ARBA00022723"/>
    </source>
</evidence>
<sequence length="123" mass="13611">MDQKSLYDRLGGYDGITAFTNNLLPRLQSDPQLGRFWQNRGDDGIAREKQLLIDYLSANAGGPVYYTGRDMLLSHKGMKISESDWSIFLGHAGATMEALSVPPQECDDVVAFVLSLKDDIVEA</sequence>
<gene>
    <name evidence="5" type="ORF">MNBD_ALPHA02-2356</name>
</gene>
<dbReference type="Gene3D" id="1.10.490.10">
    <property type="entry name" value="Globins"/>
    <property type="match status" value="1"/>
</dbReference>
<keyword evidence="4" id="KW-0408">Iron</keyword>
<dbReference type="CDD" id="cd00454">
    <property type="entry name" value="TrHb1_N"/>
    <property type="match status" value="1"/>
</dbReference>
<accession>A0A3B0S2W7</accession>
<dbReference type="GO" id="GO:0046872">
    <property type="term" value="F:metal ion binding"/>
    <property type="evidence" value="ECO:0007669"/>
    <property type="project" value="UniProtKB-KW"/>
</dbReference>
<dbReference type="EMBL" id="UOED01000124">
    <property type="protein sequence ID" value="VAV98142.1"/>
    <property type="molecule type" value="Genomic_DNA"/>
</dbReference>
<evidence type="ECO:0000256" key="2">
    <source>
        <dbReference type="ARBA" id="ARBA00022617"/>
    </source>
</evidence>
<name>A0A3B0S2W7_9ZZZZ</name>